<dbReference type="PANTHER" id="PTHR43877:SF2">
    <property type="entry name" value="AMINOALKYLPHOSPHONATE N-ACETYLTRANSFERASE-RELATED"/>
    <property type="match status" value="1"/>
</dbReference>
<gene>
    <name evidence="4" type="ORF">SAMN05421747_10996</name>
</gene>
<dbReference type="GO" id="GO:0016747">
    <property type="term" value="F:acyltransferase activity, transferring groups other than amino-acyl groups"/>
    <property type="evidence" value="ECO:0007669"/>
    <property type="project" value="InterPro"/>
</dbReference>
<dbReference type="InterPro" id="IPR050832">
    <property type="entry name" value="Bact_Acetyltransf"/>
</dbReference>
<dbReference type="AlphaFoldDB" id="A0A1I1IIW3"/>
<dbReference type="PANTHER" id="PTHR43877">
    <property type="entry name" value="AMINOALKYLPHOSPHONATE N-ACETYLTRANSFERASE-RELATED-RELATED"/>
    <property type="match status" value="1"/>
</dbReference>
<keyword evidence="1 4" id="KW-0808">Transferase</keyword>
<sequence length="165" mass="18433">MNGIAIRTATTGDAPIIHRLAHEIWWPAYKELLPHGQIEVMLHHLYSIAALEEQMASGQEFALALREDISVGFIGFRPKPSATGTMRIEKLYILPAEQGKGTGKLLINHAAAIALAAGMRLLELNVYRHNPARAFYERQGFVVVETVEIPFHGYILDDYVMQKAL</sequence>
<feature type="domain" description="N-acetyltransferase" evidence="3">
    <location>
        <begin position="4"/>
        <end position="165"/>
    </location>
</feature>
<dbReference type="OrthoDB" id="9800604at2"/>
<dbReference type="Proteomes" id="UP000199577">
    <property type="component" value="Unassembled WGS sequence"/>
</dbReference>
<organism evidence="4 5">
    <name type="scientific">Parapedobacter composti</name>
    <dbReference type="NCBI Taxonomy" id="623281"/>
    <lineage>
        <taxon>Bacteria</taxon>
        <taxon>Pseudomonadati</taxon>
        <taxon>Bacteroidota</taxon>
        <taxon>Sphingobacteriia</taxon>
        <taxon>Sphingobacteriales</taxon>
        <taxon>Sphingobacteriaceae</taxon>
        <taxon>Parapedobacter</taxon>
    </lineage>
</organism>
<evidence type="ECO:0000256" key="2">
    <source>
        <dbReference type="ARBA" id="ARBA00023315"/>
    </source>
</evidence>
<name>A0A1I1IIW3_9SPHI</name>
<reference evidence="4 5" key="1">
    <citation type="submission" date="2016-10" db="EMBL/GenBank/DDBJ databases">
        <authorList>
            <person name="de Groot N.N."/>
        </authorList>
    </citation>
    <scope>NUCLEOTIDE SEQUENCE [LARGE SCALE GENOMIC DNA]</scope>
    <source>
        <strain evidence="4 5">DSM 22900</strain>
    </source>
</reference>
<proteinExistence type="predicted"/>
<dbReference type="Pfam" id="PF00583">
    <property type="entry name" value="Acetyltransf_1"/>
    <property type="match status" value="1"/>
</dbReference>
<evidence type="ECO:0000313" key="4">
    <source>
        <dbReference type="EMBL" id="SFC36177.1"/>
    </source>
</evidence>
<dbReference type="PROSITE" id="PS51186">
    <property type="entry name" value="GNAT"/>
    <property type="match status" value="1"/>
</dbReference>
<dbReference type="SUPFAM" id="SSF55729">
    <property type="entry name" value="Acyl-CoA N-acyltransferases (Nat)"/>
    <property type="match status" value="1"/>
</dbReference>
<dbReference type="STRING" id="623281.SAMN05421747_10996"/>
<accession>A0A1I1IIW3</accession>
<dbReference type="EMBL" id="FOLL01000009">
    <property type="protein sequence ID" value="SFC36177.1"/>
    <property type="molecule type" value="Genomic_DNA"/>
</dbReference>
<protein>
    <submittedName>
        <fullName evidence="4">Acetyltransferase (GNAT) domain-containing protein</fullName>
    </submittedName>
</protein>
<dbReference type="RefSeq" id="WP_090973665.1">
    <property type="nucleotide sequence ID" value="NZ_FOLL01000009.1"/>
</dbReference>
<keyword evidence="2" id="KW-0012">Acyltransferase</keyword>
<evidence type="ECO:0000313" key="5">
    <source>
        <dbReference type="Proteomes" id="UP000199577"/>
    </source>
</evidence>
<dbReference type="CDD" id="cd04301">
    <property type="entry name" value="NAT_SF"/>
    <property type="match status" value="1"/>
</dbReference>
<dbReference type="InterPro" id="IPR000182">
    <property type="entry name" value="GNAT_dom"/>
</dbReference>
<dbReference type="InterPro" id="IPR016181">
    <property type="entry name" value="Acyl_CoA_acyltransferase"/>
</dbReference>
<evidence type="ECO:0000256" key="1">
    <source>
        <dbReference type="ARBA" id="ARBA00022679"/>
    </source>
</evidence>
<evidence type="ECO:0000259" key="3">
    <source>
        <dbReference type="PROSITE" id="PS51186"/>
    </source>
</evidence>
<keyword evidence="5" id="KW-1185">Reference proteome</keyword>
<dbReference type="Gene3D" id="3.40.630.30">
    <property type="match status" value="1"/>
</dbReference>